<gene>
    <name evidence="1" type="ORF">ACFFRI_06275</name>
</gene>
<comment type="caution">
    <text evidence="1">The sequence shown here is derived from an EMBL/GenBank/DDBJ whole genome shotgun (WGS) entry which is preliminary data.</text>
</comment>
<proteinExistence type="predicted"/>
<protein>
    <recommendedName>
        <fullName evidence="3">WXG100 family type VII secretion target</fullName>
    </recommendedName>
</protein>
<accession>A0ABV5K9U9</accession>
<organism evidence="1 2">
    <name type="scientific">Nocardioides plantarum</name>
    <dbReference type="NCBI Taxonomy" id="29299"/>
    <lineage>
        <taxon>Bacteria</taxon>
        <taxon>Bacillati</taxon>
        <taxon>Actinomycetota</taxon>
        <taxon>Actinomycetes</taxon>
        <taxon>Propionibacteriales</taxon>
        <taxon>Nocardioidaceae</taxon>
        <taxon>Nocardioides</taxon>
    </lineage>
</organism>
<evidence type="ECO:0000313" key="2">
    <source>
        <dbReference type="Proteomes" id="UP001589750"/>
    </source>
</evidence>
<dbReference type="Proteomes" id="UP001589750">
    <property type="component" value="Unassembled WGS sequence"/>
</dbReference>
<dbReference type="RefSeq" id="WP_140008178.1">
    <property type="nucleotide sequence ID" value="NZ_JBHMDG010000008.1"/>
</dbReference>
<keyword evidence="2" id="KW-1185">Reference proteome</keyword>
<reference evidence="1 2" key="1">
    <citation type="submission" date="2024-09" db="EMBL/GenBank/DDBJ databases">
        <authorList>
            <person name="Sun Q."/>
            <person name="Mori K."/>
        </authorList>
    </citation>
    <scope>NUCLEOTIDE SEQUENCE [LARGE SCALE GENOMIC DNA]</scope>
    <source>
        <strain evidence="1 2">JCM 9626</strain>
    </source>
</reference>
<name>A0ABV5K9U9_9ACTN</name>
<dbReference type="EMBL" id="JBHMDG010000008">
    <property type="protein sequence ID" value="MFB9312645.1"/>
    <property type="molecule type" value="Genomic_DNA"/>
</dbReference>
<evidence type="ECO:0000313" key="1">
    <source>
        <dbReference type="EMBL" id="MFB9312645.1"/>
    </source>
</evidence>
<evidence type="ECO:0008006" key="3">
    <source>
        <dbReference type="Google" id="ProtNLM"/>
    </source>
</evidence>
<sequence>MDTESVTALATTMADVAQRVRAMEARLSQGLSSTDWVGNDRNRFESDWTAQHVVALRQAAEALDDAARVAHDQVQQQDRASA</sequence>